<feature type="compositionally biased region" description="Polar residues" evidence="1">
    <location>
        <begin position="39"/>
        <end position="62"/>
    </location>
</feature>
<reference evidence="2" key="1">
    <citation type="submission" date="2014-12" db="EMBL/GenBank/DDBJ databases">
        <title>Insight into the proteome of Arion vulgaris.</title>
        <authorList>
            <person name="Aradska J."/>
            <person name="Bulat T."/>
            <person name="Smidak R."/>
            <person name="Sarate P."/>
            <person name="Gangsoo J."/>
            <person name="Sialana F."/>
            <person name="Bilban M."/>
            <person name="Lubec G."/>
        </authorList>
    </citation>
    <scope>NUCLEOTIDE SEQUENCE</scope>
    <source>
        <tissue evidence="2">Skin</tissue>
    </source>
</reference>
<protein>
    <submittedName>
        <fullName evidence="2">Uncharacterized protein</fullName>
    </submittedName>
</protein>
<gene>
    <name evidence="2" type="primary">ORF46269</name>
</gene>
<sequence>DKVEKSGSSAVLAASVDKSSRASSRSATLKSVLAKSDSKQSFGQTPSETESRQPARTLTDLTPFSFVPDDEFGLPVEEISSDSDSSDVESYHRPTYYKHHLPSIGPPQILRYIGESEVIDLTIEKTVQALENDERQLNSGVSAPDEQTIPEEMFTGLCEFCGTDVKPFPSLDQQLSQSPESLYCCEDYRDFVEFAMTTAARLEEDAMKMTQQINVKVHPHYGSSQERQEGKERAILRMREIALRRRQTGSSGMHTALNLYSEMHRESLRDDADDIANGTVTIQTG</sequence>
<accession>A0A0B6Z539</accession>
<dbReference type="PANTHER" id="PTHR23093:SF18">
    <property type="entry name" value="GLUTAMATE RICH 6"/>
    <property type="match status" value="1"/>
</dbReference>
<feature type="region of interest" description="Disordered" evidence="1">
    <location>
        <begin position="1"/>
        <end position="64"/>
    </location>
</feature>
<feature type="non-terminal residue" evidence="2">
    <location>
        <position position="1"/>
    </location>
</feature>
<dbReference type="PANTHER" id="PTHR23093">
    <property type="entry name" value="SIMILAR TO CHROMOSOME 3 OPEN READING FRAME 20"/>
    <property type="match status" value="1"/>
</dbReference>
<evidence type="ECO:0000313" key="2">
    <source>
        <dbReference type="EMBL" id="CEK62835.1"/>
    </source>
</evidence>
<name>A0A0B6Z539_9EUPU</name>
<evidence type="ECO:0000256" key="1">
    <source>
        <dbReference type="SAM" id="MobiDB-lite"/>
    </source>
</evidence>
<dbReference type="EMBL" id="HACG01015970">
    <property type="protein sequence ID" value="CEK62835.1"/>
    <property type="molecule type" value="Transcribed_RNA"/>
</dbReference>
<organism evidence="2">
    <name type="scientific">Arion vulgaris</name>
    <dbReference type="NCBI Taxonomy" id="1028688"/>
    <lineage>
        <taxon>Eukaryota</taxon>
        <taxon>Metazoa</taxon>
        <taxon>Spiralia</taxon>
        <taxon>Lophotrochozoa</taxon>
        <taxon>Mollusca</taxon>
        <taxon>Gastropoda</taxon>
        <taxon>Heterobranchia</taxon>
        <taxon>Euthyneura</taxon>
        <taxon>Panpulmonata</taxon>
        <taxon>Eupulmonata</taxon>
        <taxon>Stylommatophora</taxon>
        <taxon>Helicina</taxon>
        <taxon>Arionoidea</taxon>
        <taxon>Arionidae</taxon>
        <taxon>Arion</taxon>
    </lineage>
</organism>
<dbReference type="AlphaFoldDB" id="A0A0B6Z539"/>
<feature type="non-terminal residue" evidence="2">
    <location>
        <position position="285"/>
    </location>
</feature>
<proteinExistence type="predicted"/>